<comment type="catalytic activity">
    <reaction evidence="7">
        <text>ATP + H2O + polyamine-[polyamine-binding protein]Side 1 = ADP + phosphate + polyamineSide 2 + [polyamine-binding protein]Side 1.</text>
        <dbReference type="EC" id="7.6.2.11"/>
    </reaction>
</comment>
<dbReference type="InterPro" id="IPR005893">
    <property type="entry name" value="PotA-like"/>
</dbReference>
<dbReference type="InterPro" id="IPR003439">
    <property type="entry name" value="ABC_transporter-like_ATP-bd"/>
</dbReference>
<feature type="domain" description="ABC transporter" evidence="8">
    <location>
        <begin position="6"/>
        <end position="236"/>
    </location>
</feature>
<dbReference type="InterPro" id="IPR027417">
    <property type="entry name" value="P-loop_NTPase"/>
</dbReference>
<keyword evidence="5 7" id="KW-1278">Translocase</keyword>
<dbReference type="GO" id="GO:0005524">
    <property type="term" value="F:ATP binding"/>
    <property type="evidence" value="ECO:0007669"/>
    <property type="project" value="UniProtKB-KW"/>
</dbReference>
<dbReference type="SUPFAM" id="SSF50331">
    <property type="entry name" value="MOP-like"/>
    <property type="match status" value="1"/>
</dbReference>
<keyword evidence="6 7" id="KW-0472">Membrane</keyword>
<reference evidence="9 10" key="1">
    <citation type="submission" date="2021-05" db="EMBL/GenBank/DDBJ databases">
        <title>Draft genomes of marine bacteria isolated from model chitin particles.</title>
        <authorList>
            <person name="Datta M.S."/>
            <person name="Schwartzman J.A."/>
            <person name="Cordero O."/>
        </authorList>
    </citation>
    <scope>NUCLEOTIDE SEQUENCE [LARGE SCALE GENOMIC DNA]</scope>
    <source>
        <strain evidence="9 10">4E07</strain>
    </source>
</reference>
<evidence type="ECO:0000313" key="10">
    <source>
        <dbReference type="Proteomes" id="UP000763802"/>
    </source>
</evidence>
<comment type="subunit">
    <text evidence="7">The complex is composed of two ATP-binding proteins (PotA), two transmembrane proteins (PotB and PotC) and a solute-binding protein (PotD).</text>
</comment>
<dbReference type="Gene3D" id="2.40.50.100">
    <property type="match status" value="1"/>
</dbReference>
<dbReference type="PANTHER" id="PTHR42781">
    <property type="entry name" value="SPERMIDINE/PUTRESCINE IMPORT ATP-BINDING PROTEIN POTA"/>
    <property type="match status" value="1"/>
</dbReference>
<dbReference type="PROSITE" id="PS00211">
    <property type="entry name" value="ABC_TRANSPORTER_1"/>
    <property type="match status" value="1"/>
</dbReference>
<keyword evidence="3 7" id="KW-0547">Nucleotide-binding</keyword>
<comment type="caution">
    <text evidence="9">The sequence shown here is derived from an EMBL/GenBank/DDBJ whole genome shotgun (WGS) entry which is preliminary data.</text>
</comment>
<dbReference type="Proteomes" id="UP000763802">
    <property type="component" value="Unassembled WGS sequence"/>
</dbReference>
<evidence type="ECO:0000313" key="9">
    <source>
        <dbReference type="EMBL" id="MBT3143210.1"/>
    </source>
</evidence>
<dbReference type="InterPro" id="IPR003593">
    <property type="entry name" value="AAA+_ATPase"/>
</dbReference>
<keyword evidence="1 7" id="KW-0813">Transport</keyword>
<dbReference type="InterPro" id="IPR017871">
    <property type="entry name" value="ABC_transporter-like_CS"/>
</dbReference>
<evidence type="ECO:0000256" key="2">
    <source>
        <dbReference type="ARBA" id="ARBA00022475"/>
    </source>
</evidence>
<dbReference type="InterPro" id="IPR050093">
    <property type="entry name" value="ABC_SmlMolc_Importer"/>
</dbReference>
<evidence type="ECO:0000256" key="4">
    <source>
        <dbReference type="ARBA" id="ARBA00022840"/>
    </source>
</evidence>
<dbReference type="InterPro" id="IPR008995">
    <property type="entry name" value="Mo/tungstate-bd_C_term_dom"/>
</dbReference>
<keyword evidence="10" id="KW-1185">Reference proteome</keyword>
<dbReference type="SMART" id="SM00382">
    <property type="entry name" value="AAA"/>
    <property type="match status" value="1"/>
</dbReference>
<evidence type="ECO:0000259" key="8">
    <source>
        <dbReference type="PROSITE" id="PS50893"/>
    </source>
</evidence>
<dbReference type="PROSITE" id="PS50893">
    <property type="entry name" value="ABC_TRANSPORTER_2"/>
    <property type="match status" value="1"/>
</dbReference>
<dbReference type="EC" id="7.6.2.11" evidence="7"/>
<dbReference type="NCBIfam" id="TIGR01187">
    <property type="entry name" value="potA"/>
    <property type="match status" value="1"/>
</dbReference>
<proteinExistence type="inferred from homology"/>
<dbReference type="EMBL" id="JAHHDY010000021">
    <property type="protein sequence ID" value="MBT3143210.1"/>
    <property type="molecule type" value="Genomic_DNA"/>
</dbReference>
<dbReference type="RefSeq" id="WP_215194190.1">
    <property type="nucleotide sequence ID" value="NZ_JAHHDY010000021.1"/>
</dbReference>
<sequence length="352" mass="38168">MQGSRIHFEKVTKSFGTAIALSDFNLDIAPGEFVTLLGASGSGKSTALNILAGFSDATSGEVYIDGRPMTGVAPENRNVGMVFQNFALFPHKSVAENVAFPLKMRKVPRVIIERRVKAALEMVRLGEFAARKPAALSGGQRQRVALARAVVFEPPVLLMDECLSALDLKLREELQDEIRRIHREIGTTVLFVTHDQTEALTMSDRIAILEGGKIVQIDAPEALYDRPRTRFVADFIGQSNMFDLATVQNGQADVPDMGITIPVVDASAVAISLRPERIRVVLGDAPADKSVFEGVVEDETFFGPVVAQTVRLASGRVLDVRSQRSGHDRLPHAGETIRLAFDPADAAPLAAD</sequence>
<protein>
    <recommendedName>
        <fullName evidence="7">Spermidine/putrescine import ATP-binding protein PotA</fullName>
        <ecNumber evidence="7">7.6.2.11</ecNumber>
    </recommendedName>
</protein>
<name>A0ABS5WVP0_9RHOB</name>
<dbReference type="Gene3D" id="3.40.50.300">
    <property type="entry name" value="P-loop containing nucleotide triphosphate hydrolases"/>
    <property type="match status" value="1"/>
</dbReference>
<evidence type="ECO:0000256" key="6">
    <source>
        <dbReference type="ARBA" id="ARBA00023136"/>
    </source>
</evidence>
<evidence type="ECO:0000256" key="3">
    <source>
        <dbReference type="ARBA" id="ARBA00022741"/>
    </source>
</evidence>
<comment type="similarity">
    <text evidence="7">Belongs to the ABC transporter superfamily. Spermidine/putrescine importer (TC 3.A.1.11.1) family.</text>
</comment>
<dbReference type="SUPFAM" id="SSF52540">
    <property type="entry name" value="P-loop containing nucleoside triphosphate hydrolases"/>
    <property type="match status" value="1"/>
</dbReference>
<comment type="function">
    <text evidence="7">Part of the ABC transporter complex PotABCD involved in spermidine/putrescine import. Responsible for energy coupling to the transport system.</text>
</comment>
<gene>
    <name evidence="7" type="primary">potA</name>
    <name evidence="9" type="ORF">KL867_19270</name>
</gene>
<evidence type="ECO:0000256" key="7">
    <source>
        <dbReference type="RuleBase" id="RU364083"/>
    </source>
</evidence>
<dbReference type="Pfam" id="PF00005">
    <property type="entry name" value="ABC_tran"/>
    <property type="match status" value="1"/>
</dbReference>
<dbReference type="InterPro" id="IPR013611">
    <property type="entry name" value="Transp-assoc_OB_typ2"/>
</dbReference>
<evidence type="ECO:0000256" key="5">
    <source>
        <dbReference type="ARBA" id="ARBA00022967"/>
    </source>
</evidence>
<evidence type="ECO:0000256" key="1">
    <source>
        <dbReference type="ARBA" id="ARBA00022448"/>
    </source>
</evidence>
<keyword evidence="4 7" id="KW-0067">ATP-binding</keyword>
<organism evidence="9 10">
    <name type="scientific">Falsiruegeria litorea</name>
    <dbReference type="NCBI Taxonomy" id="1280831"/>
    <lineage>
        <taxon>Bacteria</taxon>
        <taxon>Pseudomonadati</taxon>
        <taxon>Pseudomonadota</taxon>
        <taxon>Alphaproteobacteria</taxon>
        <taxon>Rhodobacterales</taxon>
        <taxon>Roseobacteraceae</taxon>
        <taxon>Falsiruegeria</taxon>
    </lineage>
</organism>
<accession>A0ABS5WVP0</accession>
<keyword evidence="2 7" id="KW-1003">Cell membrane</keyword>
<dbReference type="Pfam" id="PF08402">
    <property type="entry name" value="TOBE_2"/>
    <property type="match status" value="1"/>
</dbReference>
<dbReference type="PANTHER" id="PTHR42781:SF4">
    <property type="entry name" value="SPERMIDINE_PUTRESCINE IMPORT ATP-BINDING PROTEIN POTA"/>
    <property type="match status" value="1"/>
</dbReference>